<keyword evidence="2 3" id="KW-0472">Membrane</keyword>
<organism evidence="5 6">
    <name type="scientific">Nitrincola tibetensis</name>
    <dbReference type="NCBI Taxonomy" id="2219697"/>
    <lineage>
        <taxon>Bacteria</taxon>
        <taxon>Pseudomonadati</taxon>
        <taxon>Pseudomonadota</taxon>
        <taxon>Gammaproteobacteria</taxon>
        <taxon>Oceanospirillales</taxon>
        <taxon>Oceanospirillaceae</taxon>
        <taxon>Nitrincola</taxon>
    </lineage>
</organism>
<evidence type="ECO:0000256" key="3">
    <source>
        <dbReference type="PROSITE-ProRule" id="PRU00473"/>
    </source>
</evidence>
<dbReference type="PANTHER" id="PTHR30329:SF17">
    <property type="entry name" value="LIPOPROTEIN YFIB-RELATED"/>
    <property type="match status" value="1"/>
</dbReference>
<proteinExistence type="predicted"/>
<dbReference type="InterPro" id="IPR006664">
    <property type="entry name" value="OMP_bac"/>
</dbReference>
<dbReference type="Gene3D" id="3.30.1330.60">
    <property type="entry name" value="OmpA-like domain"/>
    <property type="match status" value="1"/>
</dbReference>
<evidence type="ECO:0000256" key="2">
    <source>
        <dbReference type="ARBA" id="ARBA00023136"/>
    </source>
</evidence>
<dbReference type="PROSITE" id="PS01068">
    <property type="entry name" value="OMPA_1"/>
    <property type="match status" value="1"/>
</dbReference>
<dbReference type="EMBL" id="QKRX01000003">
    <property type="protein sequence ID" value="RAU19031.1"/>
    <property type="molecule type" value="Genomic_DNA"/>
</dbReference>
<sequence length="180" mass="19793">MEFNPKKAILIGFTCFVLAGCSANPAQQTPQNIESDQVQTTTEVLDSVVDALMISPHLELKKTDDEALLIEFSNIQAFNFDGSRLSHELQTALIDISKVLMPIPNLRINVIGHTDNLGNAEYNQVLSENRAKQVADFLREQGLNPAFLTTAGYGPAHPIADNRTAKGRAANRRVELMVSF</sequence>
<protein>
    <recommendedName>
        <fullName evidence="4">OmpA-like domain-containing protein</fullName>
    </recommendedName>
</protein>
<dbReference type="AlphaFoldDB" id="A0A364NPM2"/>
<evidence type="ECO:0000256" key="1">
    <source>
        <dbReference type="ARBA" id="ARBA00004442"/>
    </source>
</evidence>
<dbReference type="InterPro" id="IPR006690">
    <property type="entry name" value="OMPA-like_CS"/>
</dbReference>
<feature type="domain" description="OmpA-like" evidence="4">
    <location>
        <begin position="65"/>
        <end position="180"/>
    </location>
</feature>
<evidence type="ECO:0000313" key="5">
    <source>
        <dbReference type="EMBL" id="RAU19031.1"/>
    </source>
</evidence>
<evidence type="ECO:0000313" key="6">
    <source>
        <dbReference type="Proteomes" id="UP000250744"/>
    </source>
</evidence>
<keyword evidence="6" id="KW-1185">Reference proteome</keyword>
<comment type="caution">
    <text evidence="5">The sequence shown here is derived from an EMBL/GenBank/DDBJ whole genome shotgun (WGS) entry which is preliminary data.</text>
</comment>
<dbReference type="InterPro" id="IPR036737">
    <property type="entry name" value="OmpA-like_sf"/>
</dbReference>
<dbReference type="GO" id="GO:0009279">
    <property type="term" value="C:cell outer membrane"/>
    <property type="evidence" value="ECO:0007669"/>
    <property type="project" value="UniProtKB-SubCell"/>
</dbReference>
<dbReference type="Pfam" id="PF00691">
    <property type="entry name" value="OmpA"/>
    <property type="match status" value="1"/>
</dbReference>
<name>A0A364NPM2_9GAMM</name>
<dbReference type="InterPro" id="IPR006665">
    <property type="entry name" value="OmpA-like"/>
</dbReference>
<gene>
    <name evidence="5" type="ORF">DN062_06060</name>
</gene>
<reference evidence="5 6" key="1">
    <citation type="submission" date="2018-06" db="EMBL/GenBank/DDBJ databases">
        <title>Nitrincola tibetense sp. nov., isolated from Lake XuguoCo on Tibetan Plateau.</title>
        <authorList>
            <person name="Xing P."/>
        </authorList>
    </citation>
    <scope>NUCLEOTIDE SEQUENCE [LARGE SCALE GENOMIC DNA]</scope>
    <source>
        <strain evidence="6">xg18</strain>
    </source>
</reference>
<dbReference type="OrthoDB" id="9782229at2"/>
<dbReference type="PRINTS" id="PR01021">
    <property type="entry name" value="OMPADOMAIN"/>
</dbReference>
<evidence type="ECO:0000259" key="4">
    <source>
        <dbReference type="PROSITE" id="PS51123"/>
    </source>
</evidence>
<dbReference type="RefSeq" id="WP_112158418.1">
    <property type="nucleotide sequence ID" value="NZ_QKRX01000003.1"/>
</dbReference>
<dbReference type="PANTHER" id="PTHR30329">
    <property type="entry name" value="STATOR ELEMENT OF FLAGELLAR MOTOR COMPLEX"/>
    <property type="match status" value="1"/>
</dbReference>
<dbReference type="PROSITE" id="PS51257">
    <property type="entry name" value="PROKAR_LIPOPROTEIN"/>
    <property type="match status" value="1"/>
</dbReference>
<accession>A0A364NPM2</accession>
<dbReference type="CDD" id="cd07185">
    <property type="entry name" value="OmpA_C-like"/>
    <property type="match status" value="1"/>
</dbReference>
<dbReference type="InterPro" id="IPR050330">
    <property type="entry name" value="Bact_OuterMem_StrucFunc"/>
</dbReference>
<dbReference type="SUPFAM" id="SSF103088">
    <property type="entry name" value="OmpA-like"/>
    <property type="match status" value="1"/>
</dbReference>
<comment type="subcellular location">
    <subcellularLocation>
        <location evidence="1">Cell outer membrane</location>
    </subcellularLocation>
</comment>
<dbReference type="PROSITE" id="PS51123">
    <property type="entry name" value="OMPA_2"/>
    <property type="match status" value="1"/>
</dbReference>
<dbReference type="PRINTS" id="PR01023">
    <property type="entry name" value="NAFLGMOTY"/>
</dbReference>
<dbReference type="Proteomes" id="UP000250744">
    <property type="component" value="Unassembled WGS sequence"/>
</dbReference>